<keyword evidence="1" id="KW-0472">Membrane</keyword>
<accession>A0ABX7AZT9</accession>
<keyword evidence="3" id="KW-1185">Reference proteome</keyword>
<name>A0ABX7AZT9_9PROT</name>
<dbReference type="EMBL" id="CP067420">
    <property type="protein sequence ID" value="QQP87597.1"/>
    <property type="molecule type" value="Genomic_DNA"/>
</dbReference>
<dbReference type="Proteomes" id="UP000595197">
    <property type="component" value="Chromosome"/>
</dbReference>
<evidence type="ECO:0000256" key="1">
    <source>
        <dbReference type="SAM" id="Phobius"/>
    </source>
</evidence>
<sequence length="129" mass="13347">MSITMNSALLADGTGDLGKFNSDIDRPYSPVSIGTIPAKLRAGVRRRGADLLRRGGFAPMAEALIRRPLLAQCLAVPSAGCLTLGFWAGGLPGMVVGIYFIGLGLILGRDGFAGLAGDGGDDRPAPRLH</sequence>
<protein>
    <submittedName>
        <fullName evidence="2">Uncharacterized protein</fullName>
    </submittedName>
</protein>
<reference evidence="2" key="1">
    <citation type="submission" date="2021-02" db="EMBL/GenBank/DDBJ databases">
        <title>Skermanella TT6 skin isolate.</title>
        <authorList>
            <person name="Lee K."/>
            <person name="Ganzorig M."/>
        </authorList>
    </citation>
    <scope>NUCLEOTIDE SEQUENCE</scope>
    <source>
        <strain evidence="2">TT6</strain>
    </source>
</reference>
<organism evidence="2 3">
    <name type="scientific">Skermanella cutis</name>
    <dbReference type="NCBI Taxonomy" id="2775420"/>
    <lineage>
        <taxon>Bacteria</taxon>
        <taxon>Pseudomonadati</taxon>
        <taxon>Pseudomonadota</taxon>
        <taxon>Alphaproteobacteria</taxon>
        <taxon>Rhodospirillales</taxon>
        <taxon>Azospirillaceae</taxon>
        <taxon>Skermanella</taxon>
    </lineage>
</organism>
<proteinExistence type="predicted"/>
<feature type="transmembrane region" description="Helical" evidence="1">
    <location>
        <begin position="84"/>
        <end position="107"/>
    </location>
</feature>
<gene>
    <name evidence="2" type="ORF">IGS68_15975</name>
</gene>
<dbReference type="RefSeq" id="WP_201071034.1">
    <property type="nucleotide sequence ID" value="NZ_CP067420.1"/>
</dbReference>
<keyword evidence="1" id="KW-1133">Transmembrane helix</keyword>
<evidence type="ECO:0000313" key="2">
    <source>
        <dbReference type="EMBL" id="QQP87597.1"/>
    </source>
</evidence>
<keyword evidence="1" id="KW-0812">Transmembrane</keyword>
<evidence type="ECO:0000313" key="3">
    <source>
        <dbReference type="Proteomes" id="UP000595197"/>
    </source>
</evidence>